<dbReference type="Pfam" id="PF00079">
    <property type="entry name" value="Serpin"/>
    <property type="match status" value="1"/>
</dbReference>
<dbReference type="InterPro" id="IPR023795">
    <property type="entry name" value="Serpin_CS"/>
</dbReference>
<evidence type="ECO:0000259" key="3">
    <source>
        <dbReference type="SMART" id="SM00093"/>
    </source>
</evidence>
<keyword evidence="5" id="KW-1185">Reference proteome</keyword>
<dbReference type="InterPro" id="IPR023796">
    <property type="entry name" value="Serpin_dom"/>
</dbReference>
<comment type="similarity">
    <text evidence="1">Belongs to the serpin family.</text>
</comment>
<feature type="compositionally biased region" description="Basic and acidic residues" evidence="2">
    <location>
        <begin position="27"/>
        <end position="49"/>
    </location>
</feature>
<evidence type="ECO:0000256" key="1">
    <source>
        <dbReference type="RuleBase" id="RU000411"/>
    </source>
</evidence>
<dbReference type="Gene3D" id="3.30.497.10">
    <property type="entry name" value="Antithrombin, subunit I, domain 2"/>
    <property type="match status" value="1"/>
</dbReference>
<dbReference type="InterPro" id="IPR036186">
    <property type="entry name" value="Serpin_sf"/>
</dbReference>
<feature type="compositionally biased region" description="Pro residues" evidence="2">
    <location>
        <begin position="116"/>
        <end position="125"/>
    </location>
</feature>
<dbReference type="EMBL" id="JAHFZB010000027">
    <property type="protein sequence ID" value="KAK6473285.1"/>
    <property type="molecule type" value="Genomic_DNA"/>
</dbReference>
<dbReference type="InterPro" id="IPR042185">
    <property type="entry name" value="Serpin_sf_2"/>
</dbReference>
<name>A0ABR0YL66_HUSHU</name>
<dbReference type="PANTHER" id="PTHR11461">
    <property type="entry name" value="SERINE PROTEASE INHIBITOR, SERPIN"/>
    <property type="match status" value="1"/>
</dbReference>
<feature type="compositionally biased region" description="Basic and acidic residues" evidence="2">
    <location>
        <begin position="73"/>
        <end position="89"/>
    </location>
</feature>
<feature type="compositionally biased region" description="Low complexity" evidence="2">
    <location>
        <begin position="137"/>
        <end position="157"/>
    </location>
</feature>
<sequence length="573" mass="63164">MAAGHARISRTSKRSEKGQQTNSGTEKTGKVTTRTDPEKEKERDWERNKRIGRVMDSPLLVVLLLCLASPGRTEDASLHPETSGEHPEHTPMIPLQPSTRIELHSTSEAPSTNPSPTDPAAPPGIGPTADLPEDLYPQTTPTTPPLTSTTTTTTIETSVHSHTPALSREPHSEEAQGGGSSEEEEVGGECSGAALSPDTTRALGGAMMKFGMEVLETLESKSKKPNILLSPLSVVLGLSQLSLGAVNETEAMLRSRLHVSELPCHHHLFKRLRQHLSQSALQVATRVYLKKGFKVKEGFMKDSLQFYGSKPALLEGVDEVNHWVEEATNGRIKDFLSSLSENVVLLLLNAVHFKGLWQTRFDPRFTSSDVFYLDQQSSISVDMMQEPKYPLSLFMDDKLEVQVARFPFKGNMSLVVVLPFSGEVNVSALARSLDAEQLYRHFPKERPIQVSMPKLNVEYSQDLTDTLTSMGMGELFSSPNLERISSDPLSVSSVHHKSSLELKEEGAEAAAATSIAISRSMARFDVNKPFFFVLLDDESHVPVFLGIIRNPRAETLSKEDKSPKMFMKEKAPK</sequence>
<proteinExistence type="inferred from homology"/>
<accession>A0ABR0YL66</accession>
<dbReference type="InterPro" id="IPR000215">
    <property type="entry name" value="Serpin_fam"/>
</dbReference>
<dbReference type="Proteomes" id="UP001369086">
    <property type="component" value="Unassembled WGS sequence"/>
</dbReference>
<dbReference type="InterPro" id="IPR042178">
    <property type="entry name" value="Serpin_sf_1"/>
</dbReference>
<gene>
    <name evidence="4" type="ORF">HHUSO_G26665</name>
</gene>
<comment type="caution">
    <text evidence="4">The sequence shown here is derived from an EMBL/GenBank/DDBJ whole genome shotgun (WGS) entry which is preliminary data.</text>
</comment>
<protein>
    <submittedName>
        <fullName evidence="4">Alpha-2-antiplasmin-like</fullName>
    </submittedName>
</protein>
<feature type="domain" description="Serpin" evidence="3">
    <location>
        <begin position="212"/>
        <end position="551"/>
    </location>
</feature>
<evidence type="ECO:0000313" key="4">
    <source>
        <dbReference type="EMBL" id="KAK6473285.1"/>
    </source>
</evidence>
<evidence type="ECO:0000313" key="5">
    <source>
        <dbReference type="Proteomes" id="UP001369086"/>
    </source>
</evidence>
<reference evidence="4 5" key="1">
    <citation type="submission" date="2021-05" db="EMBL/GenBank/DDBJ databases">
        <authorList>
            <person name="Zahm M."/>
            <person name="Klopp C."/>
            <person name="Cabau C."/>
            <person name="Kuhl H."/>
            <person name="Suciu R."/>
            <person name="Ciorpac M."/>
            <person name="Holostenco D."/>
            <person name="Gessner J."/>
            <person name="Wuertz S."/>
            <person name="Hohne C."/>
            <person name="Stock M."/>
            <person name="Gislard M."/>
            <person name="Lluch J."/>
            <person name="Milhes M."/>
            <person name="Lampietro C."/>
            <person name="Lopez Roques C."/>
            <person name="Donnadieu C."/>
            <person name="Du K."/>
            <person name="Schartl M."/>
            <person name="Guiguen Y."/>
        </authorList>
    </citation>
    <scope>NUCLEOTIDE SEQUENCE [LARGE SCALE GENOMIC DNA]</scope>
    <source>
        <strain evidence="4">Hh-F2</strain>
        <tissue evidence="4">Blood</tissue>
    </source>
</reference>
<dbReference type="SMART" id="SM00093">
    <property type="entry name" value="SERPIN"/>
    <property type="match status" value="1"/>
</dbReference>
<dbReference type="PANTHER" id="PTHR11461:SF20">
    <property type="entry name" value="ALPHA-2-ANTIPLASMIN"/>
    <property type="match status" value="1"/>
</dbReference>
<dbReference type="Gene3D" id="2.30.39.10">
    <property type="entry name" value="Alpha-1-antitrypsin, domain 1"/>
    <property type="match status" value="1"/>
</dbReference>
<dbReference type="SUPFAM" id="SSF56574">
    <property type="entry name" value="Serpins"/>
    <property type="match status" value="1"/>
</dbReference>
<dbReference type="PROSITE" id="PS00284">
    <property type="entry name" value="SERPIN"/>
    <property type="match status" value="1"/>
</dbReference>
<feature type="compositionally biased region" description="Polar residues" evidence="2">
    <location>
        <begin position="96"/>
        <end position="115"/>
    </location>
</feature>
<evidence type="ECO:0000256" key="2">
    <source>
        <dbReference type="SAM" id="MobiDB-lite"/>
    </source>
</evidence>
<feature type="region of interest" description="Disordered" evidence="2">
    <location>
        <begin position="73"/>
        <end position="199"/>
    </location>
</feature>
<feature type="region of interest" description="Disordered" evidence="2">
    <location>
        <begin position="1"/>
        <end position="54"/>
    </location>
</feature>
<organism evidence="4 5">
    <name type="scientific">Huso huso</name>
    <name type="common">Beluga</name>
    <name type="synonym">Acipenser huso</name>
    <dbReference type="NCBI Taxonomy" id="61971"/>
    <lineage>
        <taxon>Eukaryota</taxon>
        <taxon>Metazoa</taxon>
        <taxon>Chordata</taxon>
        <taxon>Craniata</taxon>
        <taxon>Vertebrata</taxon>
        <taxon>Euteleostomi</taxon>
        <taxon>Actinopterygii</taxon>
        <taxon>Chondrostei</taxon>
        <taxon>Acipenseriformes</taxon>
        <taxon>Acipenseridae</taxon>
        <taxon>Huso</taxon>
    </lineage>
</organism>